<dbReference type="PROSITE" id="PS01009">
    <property type="entry name" value="CRISP_1"/>
    <property type="match status" value="1"/>
</dbReference>
<dbReference type="InterPro" id="IPR035940">
    <property type="entry name" value="CAP_sf"/>
</dbReference>
<dbReference type="PRINTS" id="PR00838">
    <property type="entry name" value="V5ALLERGEN"/>
</dbReference>
<dbReference type="GO" id="GO:0005576">
    <property type="term" value="C:extracellular region"/>
    <property type="evidence" value="ECO:0007669"/>
    <property type="project" value="InterPro"/>
</dbReference>
<dbReference type="InterPro" id="IPR018244">
    <property type="entry name" value="Allrgn_V5/Tpx1_CS"/>
</dbReference>
<sequence>MEALVLLVMSCVWLGVRGGTCPSLYLRYSEHHTYCLPANSTCKIEKNGVKDDDKEVILREHNAYRSKVATGKESTYSLPAASNMLQMVWDDELATVAQKHADQCVFEHDCKECRRVKNFGVGQNLFTRRTQTAPSKPDWAATVKDWYDEVKYFQKKQIDSFKDGTGPPATGHFTQVIWATTWRIGCGYTLFKEGSEFVELYTCDYGPSGNTKDRSIYEKGNPCNGCPVNSCCGNSCSKQSYPGLCQISGDNAPQYNPPRGLIFFCSFNNEPDCARTTSGAGKWEVSKTLSGSYIGIVLKGGESSTLSFTTAFKPAGGSMCVTINFRNGPQVAGQKRANTAMEIIKTPSDPSFSFAQELLSTQLSFTQFGMGLGWNDKSTLSVSFSVPPGKPSQYLELEKTQVKEGDC</sequence>
<dbReference type="CDD" id="cd05380">
    <property type="entry name" value="CAP_euk"/>
    <property type="match status" value="1"/>
</dbReference>
<dbReference type="SUPFAM" id="SSF55797">
    <property type="entry name" value="PR-1-like"/>
    <property type="match status" value="1"/>
</dbReference>
<dbReference type="SMART" id="SM00198">
    <property type="entry name" value="SCP"/>
    <property type="match status" value="1"/>
</dbReference>
<dbReference type="PRINTS" id="PR00837">
    <property type="entry name" value="V5TPXLIKE"/>
</dbReference>
<organism evidence="3">
    <name type="scientific">Hadronyche formidabilis</name>
    <name type="common">Northern tree funnel-web spider</name>
    <name type="synonym">Atrax formidabilis</name>
    <dbReference type="NCBI Taxonomy" id="426499"/>
    <lineage>
        <taxon>Eukaryota</taxon>
        <taxon>Metazoa</taxon>
        <taxon>Ecdysozoa</taxon>
        <taxon>Arthropoda</taxon>
        <taxon>Chelicerata</taxon>
        <taxon>Arachnida</taxon>
        <taxon>Araneae</taxon>
        <taxon>Mygalomorphae</taxon>
        <taxon>Avicularoidea</taxon>
        <taxon>Hexathelidae</taxon>
        <taxon>Hadronyche</taxon>
    </lineage>
</organism>
<proteinExistence type="predicted"/>
<dbReference type="InterPro" id="IPR002413">
    <property type="entry name" value="V5_allergen-like"/>
</dbReference>
<reference evidence="3" key="2">
    <citation type="submission" date="2019-05" db="EMBL/GenBank/DDBJ databases">
        <title>Unravelling the molecular evolution of spider venoms.</title>
        <authorList>
            <person name="Pineda S."/>
        </authorList>
    </citation>
    <scope>NUCLEOTIDE SEQUENCE</scope>
</reference>
<dbReference type="PANTHER" id="PTHR10334">
    <property type="entry name" value="CYSTEINE-RICH SECRETORY PROTEIN-RELATED"/>
    <property type="match status" value="1"/>
</dbReference>
<evidence type="ECO:0000259" key="2">
    <source>
        <dbReference type="SMART" id="SM00198"/>
    </source>
</evidence>
<protein>
    <submittedName>
        <fullName evidence="3">U26-Hexatoxin-Hf1b_1</fullName>
    </submittedName>
</protein>
<name>A0A4Q8K944_HADFO</name>
<dbReference type="AlphaFoldDB" id="A0A4Q8K944"/>
<keyword evidence="1" id="KW-0732">Signal</keyword>
<reference evidence="3" key="1">
    <citation type="submission" date="2017-05" db="EMBL/GenBank/DDBJ databases">
        <authorList>
            <person name="QRISCLOUD D."/>
        </authorList>
    </citation>
    <scope>NUCLEOTIDE SEQUENCE</scope>
</reference>
<feature type="chain" id="PRO_5020679526" evidence="1">
    <location>
        <begin position="19"/>
        <end position="407"/>
    </location>
</feature>
<evidence type="ECO:0000256" key="1">
    <source>
        <dbReference type="SAM" id="SignalP"/>
    </source>
</evidence>
<dbReference type="Gene3D" id="3.40.33.10">
    <property type="entry name" value="CAP"/>
    <property type="match status" value="1"/>
</dbReference>
<dbReference type="InterPro" id="IPR014044">
    <property type="entry name" value="CAP_dom"/>
</dbReference>
<feature type="signal peptide" evidence="1">
    <location>
        <begin position="1"/>
        <end position="18"/>
    </location>
</feature>
<dbReference type="Pfam" id="PF00188">
    <property type="entry name" value="CAP"/>
    <property type="match status" value="1"/>
</dbReference>
<evidence type="ECO:0000313" key="3">
    <source>
        <dbReference type="EMBL" id="SNX36133.1"/>
    </source>
</evidence>
<dbReference type="InterPro" id="IPR001283">
    <property type="entry name" value="CRISP-related"/>
</dbReference>
<feature type="domain" description="SCP" evidence="2">
    <location>
        <begin position="52"/>
        <end position="213"/>
    </location>
</feature>
<dbReference type="EMBL" id="HAHG01000403">
    <property type="protein sequence ID" value="SNX36133.1"/>
    <property type="molecule type" value="Transcribed_RNA"/>
</dbReference>
<dbReference type="SMR" id="A0A4Q8K944"/>
<accession>A0A4Q8K944</accession>